<reference evidence="2" key="2">
    <citation type="submission" date="2019-01" db="EMBL/GenBank/DDBJ databases">
        <authorList>
            <person name="Graves T."/>
            <person name="Eichler E.E."/>
            <person name="Wilson R.K."/>
        </authorList>
    </citation>
    <scope>NUCLEOTIDE SEQUENCE [LARGE SCALE GENOMIC DNA]</scope>
    <source>
        <strain evidence="2">17573</strain>
    </source>
</reference>
<dbReference type="PANTHER" id="PTHR46254">
    <property type="entry name" value="PROTEIN GVQW1-RELATED"/>
    <property type="match status" value="1"/>
</dbReference>
<dbReference type="AlphaFoldDB" id="A0A5F8AGI7"/>
<dbReference type="PRINTS" id="PR02045">
    <property type="entry name" value="F138DOMAIN"/>
</dbReference>
<dbReference type="VEuPathDB" id="HostDB:ENSMMUG00000060832"/>
<keyword evidence="3" id="KW-1185">Reference proteome</keyword>
<sequence length="126" mass="13415">RDIGSLQPLTHGFKQSSYLSLLNSWGYRCTSPCLANFCVFGRDGFSPCRQAGLKLLTSSDPFASAFQSTGITGVSHRAWPWTTLTVRVSNGKSQSWPGAGAHACNPSTLGGRGGQITRSGDRDHPG</sequence>
<dbReference type="Proteomes" id="UP000006718">
    <property type="component" value="Chromosome 7"/>
</dbReference>
<proteinExistence type="predicted"/>
<reference evidence="3" key="1">
    <citation type="journal article" date="2007" name="Science">
        <title>Evolutionary and biomedical insights from the rhesus macaque genome.</title>
        <authorList>
            <person name="Gibbs R.A."/>
            <person name="Rogers J."/>
            <person name="Katze M.G."/>
            <person name="Bumgarner R."/>
            <person name="Weinstock G.M."/>
            <person name="Mardis E.R."/>
            <person name="Remington K.A."/>
            <person name="Strausberg R.L."/>
            <person name="Venter J.C."/>
            <person name="Wilson R.K."/>
            <person name="Batzer M.A."/>
            <person name="Bustamante C.D."/>
            <person name="Eichler E.E."/>
            <person name="Hahn M.W."/>
            <person name="Hardison R.C."/>
            <person name="Makova K.D."/>
            <person name="Miller W."/>
            <person name="Milosavljevic A."/>
            <person name="Palermo R.E."/>
            <person name="Siepel A."/>
            <person name="Sikela J.M."/>
            <person name="Attaway T."/>
            <person name="Bell S."/>
            <person name="Bernard K.E."/>
            <person name="Buhay C.J."/>
            <person name="Chandrabose M.N."/>
            <person name="Dao M."/>
            <person name="Davis C."/>
            <person name="Delehaunty K.D."/>
            <person name="Ding Y."/>
            <person name="Dinh H.H."/>
            <person name="Dugan-Rocha S."/>
            <person name="Fulton L.A."/>
            <person name="Gabisi R.A."/>
            <person name="Garner T.T."/>
            <person name="Godfrey J."/>
            <person name="Hawes A.C."/>
            <person name="Hernandez J."/>
            <person name="Hines S."/>
            <person name="Holder M."/>
            <person name="Hume J."/>
            <person name="Jhangiani S.N."/>
            <person name="Joshi V."/>
            <person name="Khan Z.M."/>
            <person name="Kirkness E.F."/>
            <person name="Cree A."/>
            <person name="Fowler R.G."/>
            <person name="Lee S."/>
            <person name="Lewis L.R."/>
            <person name="Li Z."/>
            <person name="Liu Y.-S."/>
            <person name="Moore S.M."/>
            <person name="Muzny D."/>
            <person name="Nazareth L.V."/>
            <person name="Ngo D.N."/>
            <person name="Okwuonu G.O."/>
            <person name="Pai G."/>
            <person name="Parker D."/>
            <person name="Paul H.A."/>
            <person name="Pfannkoch C."/>
            <person name="Pohl C.S."/>
            <person name="Rogers Y.-H.C."/>
            <person name="Ruiz S.J."/>
            <person name="Sabo A."/>
            <person name="Santibanez J."/>
            <person name="Schneider B.W."/>
            <person name="Smith S.M."/>
            <person name="Sodergren E."/>
            <person name="Svatek A.F."/>
            <person name="Utterback T.R."/>
            <person name="Vattathil S."/>
            <person name="Warren W."/>
            <person name="White C.S."/>
            <person name="Chinwalla A.T."/>
            <person name="Feng Y."/>
            <person name="Halpern A.L."/>
            <person name="Hillier L.W."/>
            <person name="Huang X."/>
            <person name="Minx P."/>
            <person name="Nelson J.O."/>
            <person name="Pepin K.H."/>
            <person name="Qin X."/>
            <person name="Sutton G.G."/>
            <person name="Venter E."/>
            <person name="Walenz B.P."/>
            <person name="Wallis J.W."/>
            <person name="Worley K.C."/>
            <person name="Yang S.-P."/>
            <person name="Jones S.M."/>
            <person name="Marra M.A."/>
            <person name="Rocchi M."/>
            <person name="Schein J.E."/>
            <person name="Baertsch R."/>
            <person name="Clarke L."/>
            <person name="Csuros M."/>
            <person name="Glasscock J."/>
            <person name="Harris R.A."/>
            <person name="Havlak P."/>
            <person name="Jackson A.R."/>
            <person name="Jiang H."/>
            <person name="Liu Y."/>
            <person name="Messina D.N."/>
            <person name="Shen Y."/>
            <person name="Song H.X.-Z."/>
            <person name="Wylie T."/>
            <person name="Zhang L."/>
            <person name="Birney E."/>
            <person name="Han K."/>
            <person name="Konkel M.K."/>
            <person name="Lee J."/>
            <person name="Smit A.F.A."/>
            <person name="Ullmer B."/>
            <person name="Wang H."/>
            <person name="Xing J."/>
            <person name="Burhans R."/>
            <person name="Cheng Z."/>
            <person name="Karro J.E."/>
            <person name="Ma J."/>
            <person name="Raney B."/>
            <person name="She X."/>
            <person name="Cox M.J."/>
            <person name="Demuth J.P."/>
            <person name="Dumas L.J."/>
            <person name="Han S.-G."/>
            <person name="Hopkins J."/>
            <person name="Karimpour-Fard A."/>
            <person name="Kim Y.H."/>
            <person name="Pollack J.R."/>
            <person name="Vinar T."/>
            <person name="Addo-Quaye C."/>
            <person name="Degenhardt J."/>
            <person name="Denby A."/>
            <person name="Hubisz M.J."/>
            <person name="Indap A."/>
            <person name="Kosiol C."/>
            <person name="Lahn B.T."/>
            <person name="Lawson H.A."/>
            <person name="Marklein A."/>
            <person name="Nielsen R."/>
            <person name="Vallender E.J."/>
            <person name="Clark A.G."/>
            <person name="Ferguson B."/>
            <person name="Hernandez R.D."/>
            <person name="Hirani K."/>
            <person name="Kehrer-Sawatzki H."/>
            <person name="Kolb J."/>
            <person name="Patil S."/>
            <person name="Pu L.-L."/>
            <person name="Ren Y."/>
            <person name="Smith D.G."/>
            <person name="Wheeler D.A."/>
            <person name="Schenck I."/>
            <person name="Ball E.V."/>
            <person name="Chen R."/>
            <person name="Cooper D.N."/>
            <person name="Giardine B."/>
            <person name="Hsu F."/>
            <person name="Kent W.J."/>
            <person name="Lesk A."/>
            <person name="Nelson D.L."/>
            <person name="O'brien W.E."/>
            <person name="Pruefer K."/>
            <person name="Stenson P.D."/>
            <person name="Wallace J.C."/>
            <person name="Ke H."/>
            <person name="Liu X.-M."/>
            <person name="Wang P."/>
            <person name="Xiang A.P."/>
            <person name="Yang F."/>
            <person name="Barber G.P."/>
            <person name="Haussler D."/>
            <person name="Karolchik D."/>
            <person name="Kern A.D."/>
            <person name="Kuhn R.M."/>
            <person name="Smith K.E."/>
            <person name="Zwieg A.S."/>
        </authorList>
    </citation>
    <scope>NUCLEOTIDE SEQUENCE [LARGE SCALE GENOMIC DNA]</scope>
    <source>
        <strain evidence="3">17573</strain>
    </source>
</reference>
<evidence type="ECO:0000313" key="3">
    <source>
        <dbReference type="Proteomes" id="UP000006718"/>
    </source>
</evidence>
<dbReference type="GeneTree" id="ENSGT00940000161627"/>
<dbReference type="Bgee" id="ENSMMUG00000060832">
    <property type="expression patterns" value="Expressed in fibroblast and 1 other cell type or tissue"/>
</dbReference>
<accession>A0A5F8AGI7</accession>
<evidence type="ECO:0000313" key="2">
    <source>
        <dbReference type="Ensembl" id="ENSMMUP00000076093.1"/>
    </source>
</evidence>
<dbReference type="PANTHER" id="PTHR46254:SF3">
    <property type="entry name" value="SECRETED PROTEIN"/>
    <property type="match status" value="1"/>
</dbReference>
<reference evidence="2" key="3">
    <citation type="submission" date="2025-08" db="UniProtKB">
        <authorList>
            <consortium name="Ensembl"/>
        </authorList>
    </citation>
    <scope>IDENTIFICATION</scope>
    <source>
        <strain evidence="2">17573</strain>
    </source>
</reference>
<name>A0A5F8AGI7_MACMU</name>
<reference evidence="2" key="4">
    <citation type="submission" date="2025-09" db="UniProtKB">
        <authorList>
            <consortium name="Ensembl"/>
        </authorList>
    </citation>
    <scope>IDENTIFICATION</scope>
    <source>
        <strain evidence="2">17573</strain>
    </source>
</reference>
<dbReference type="Ensembl" id="ENSMMUT00000089802.1">
    <property type="protein sequence ID" value="ENSMMUP00000076093.1"/>
    <property type="gene ID" value="ENSMMUG00000060832.1"/>
</dbReference>
<dbReference type="InParanoid" id="A0A5F8AGI7"/>
<organism evidence="2 3">
    <name type="scientific">Macaca mulatta</name>
    <name type="common">Rhesus macaque</name>
    <dbReference type="NCBI Taxonomy" id="9544"/>
    <lineage>
        <taxon>Eukaryota</taxon>
        <taxon>Metazoa</taxon>
        <taxon>Chordata</taxon>
        <taxon>Craniata</taxon>
        <taxon>Vertebrata</taxon>
        <taxon>Euteleostomi</taxon>
        <taxon>Mammalia</taxon>
        <taxon>Eutheria</taxon>
        <taxon>Euarchontoglires</taxon>
        <taxon>Primates</taxon>
        <taxon>Haplorrhini</taxon>
        <taxon>Catarrhini</taxon>
        <taxon>Cercopithecidae</taxon>
        <taxon>Cercopithecinae</taxon>
        <taxon>Macaca</taxon>
    </lineage>
</organism>
<protein>
    <submittedName>
        <fullName evidence="2">Uncharacterized protein</fullName>
    </submittedName>
</protein>
<feature type="region of interest" description="Disordered" evidence="1">
    <location>
        <begin position="92"/>
        <end position="126"/>
    </location>
</feature>
<evidence type="ECO:0000256" key="1">
    <source>
        <dbReference type="SAM" id="MobiDB-lite"/>
    </source>
</evidence>